<name>A0AAD9KWG5_RIDPI</name>
<dbReference type="PANTHER" id="PTHR15031:SF6">
    <property type="entry name" value="CARTILAGE INTERMEDIATE LAYER PROTEIN 1-LIKE ISOFORM X1"/>
    <property type="match status" value="1"/>
</dbReference>
<organism evidence="2 3">
    <name type="scientific">Ridgeia piscesae</name>
    <name type="common">Tubeworm</name>
    <dbReference type="NCBI Taxonomy" id="27915"/>
    <lineage>
        <taxon>Eukaryota</taxon>
        <taxon>Metazoa</taxon>
        <taxon>Spiralia</taxon>
        <taxon>Lophotrochozoa</taxon>
        <taxon>Annelida</taxon>
        <taxon>Polychaeta</taxon>
        <taxon>Sedentaria</taxon>
        <taxon>Canalipalpata</taxon>
        <taxon>Sabellida</taxon>
        <taxon>Siboglinidae</taxon>
        <taxon>Ridgeia</taxon>
    </lineage>
</organism>
<protein>
    <recommendedName>
        <fullName evidence="1">Ig-like domain-containing protein</fullName>
    </recommendedName>
</protein>
<dbReference type="InterPro" id="IPR039675">
    <property type="entry name" value="CILP1/CILP2"/>
</dbReference>
<dbReference type="InterPro" id="IPR003598">
    <property type="entry name" value="Ig_sub2"/>
</dbReference>
<dbReference type="InterPro" id="IPR007110">
    <property type="entry name" value="Ig-like_dom"/>
</dbReference>
<dbReference type="InterPro" id="IPR056255">
    <property type="entry name" value="CILP-1/2_dom"/>
</dbReference>
<evidence type="ECO:0000259" key="1">
    <source>
        <dbReference type="PROSITE" id="PS50835"/>
    </source>
</evidence>
<evidence type="ECO:0000313" key="3">
    <source>
        <dbReference type="Proteomes" id="UP001209878"/>
    </source>
</evidence>
<gene>
    <name evidence="2" type="ORF">NP493_523g00001</name>
</gene>
<dbReference type="Proteomes" id="UP001209878">
    <property type="component" value="Unassembled WGS sequence"/>
</dbReference>
<dbReference type="InterPro" id="IPR036179">
    <property type="entry name" value="Ig-like_dom_sf"/>
</dbReference>
<dbReference type="Pfam" id="PF23708">
    <property type="entry name" value="CILP_5th"/>
    <property type="match status" value="1"/>
</dbReference>
<comment type="caution">
    <text evidence="2">The sequence shown here is derived from an EMBL/GenBank/DDBJ whole genome shotgun (WGS) entry which is preliminary data.</text>
</comment>
<dbReference type="Gene3D" id="2.60.40.10">
    <property type="entry name" value="Immunoglobulins"/>
    <property type="match status" value="1"/>
</dbReference>
<sequence length="768" mass="83127">MEWSPTAVSGPDGKFTINDLCTLGMKLTARKDGYESDSHEYIVSAGSSVSIVMYKLGEYIVSAGRSVSIHMYKLYEYIVSAGRSVSILMYKLGEYIVSAGSSVSILMYKLGEYIVSAGSSVSIDMYKLGEYIVSAGSSVSIVMYKLCEYIVSAGRSVSIHMYKLGEYIVSAGRSVSILMYQLGEYIVSAGRSVSILMYQLGEYIVSAGRSVSILMYQLGEYIVSAGRNVSMLMYKLGEYIVSAGRSVSTLMYKLCEYIVSAGRSVSILMYQLGEYSVSAGSSVSMLMYKLCEYIVSAGRSVSMLMYKLGEYIAIAGRSVSMLMYKLCEYIVSAGSSVSMLMYKLGEYIVSAGRSASMLMYKLCRQKCQHAHVQTSEYIVSAGRSVSILMYQLGEYSVSAGRSVSIDMYKLEKPVFTEEPLSAAVFEGGRVKLSCKATAEPPVTQYDWFKDGNILTTEFTTSGSDLEMFPATMDNAGQYVCRATSPGGKVFSRTADIIVKGADATDTCDENPQDLVVELPPTCRLTVGGASVTSVNVGRCSKEPCATKAAPDKTGLCCGPSSTRQLHVECAGFNYDVNQVVACGCAECDNDNQVTVTGEVLTGGVSSSGVYAFYDGQRYGVSDDRFTFEATPQAGHISFQVKSSSFMPRQVTLDVMPGVTEMFVDVSLTPKPTPKVVDPKAGGELAVESGLPTAVSVTIPPNSFQDENGDPVSGDVNVYLTFADPRQPDGLDSAPGELLSSTKRARLACCRRLVSLHWWLKIPTAMRYM</sequence>
<dbReference type="Pfam" id="PF13927">
    <property type="entry name" value="Ig_3"/>
    <property type="match status" value="1"/>
</dbReference>
<dbReference type="InterPro" id="IPR036322">
    <property type="entry name" value="WD40_repeat_dom_sf"/>
</dbReference>
<dbReference type="PROSITE" id="PS50835">
    <property type="entry name" value="IG_LIKE"/>
    <property type="match status" value="1"/>
</dbReference>
<proteinExistence type="predicted"/>
<dbReference type="AlphaFoldDB" id="A0AAD9KWG5"/>
<evidence type="ECO:0000313" key="2">
    <source>
        <dbReference type="EMBL" id="KAK2178924.1"/>
    </source>
</evidence>
<accession>A0AAD9KWG5</accession>
<dbReference type="SMART" id="SM00408">
    <property type="entry name" value="IGc2"/>
    <property type="match status" value="1"/>
</dbReference>
<dbReference type="SUPFAM" id="SSF50978">
    <property type="entry name" value="WD40 repeat-like"/>
    <property type="match status" value="1"/>
</dbReference>
<dbReference type="EMBL" id="JAODUO010000523">
    <property type="protein sequence ID" value="KAK2178924.1"/>
    <property type="molecule type" value="Genomic_DNA"/>
</dbReference>
<dbReference type="PANTHER" id="PTHR15031">
    <property type="entry name" value="CARTILAGE INTERMEDIATE LAYER PROTEIN CLIP"/>
    <property type="match status" value="1"/>
</dbReference>
<keyword evidence="3" id="KW-1185">Reference proteome</keyword>
<feature type="domain" description="Ig-like" evidence="1">
    <location>
        <begin position="413"/>
        <end position="497"/>
    </location>
</feature>
<dbReference type="InterPro" id="IPR003599">
    <property type="entry name" value="Ig_sub"/>
</dbReference>
<dbReference type="SUPFAM" id="SSF48726">
    <property type="entry name" value="Immunoglobulin"/>
    <property type="match status" value="1"/>
</dbReference>
<dbReference type="SMART" id="SM00409">
    <property type="entry name" value="IG"/>
    <property type="match status" value="1"/>
</dbReference>
<dbReference type="InterPro" id="IPR013783">
    <property type="entry name" value="Ig-like_fold"/>
</dbReference>
<reference evidence="2" key="1">
    <citation type="journal article" date="2023" name="Mol. Biol. Evol.">
        <title>Third-Generation Sequencing Reveals the Adaptive Role of the Epigenome in Three Deep-Sea Polychaetes.</title>
        <authorList>
            <person name="Perez M."/>
            <person name="Aroh O."/>
            <person name="Sun Y."/>
            <person name="Lan Y."/>
            <person name="Juniper S.K."/>
            <person name="Young C.R."/>
            <person name="Angers B."/>
            <person name="Qian P.Y."/>
        </authorList>
    </citation>
    <scope>NUCLEOTIDE SEQUENCE</scope>
    <source>
        <strain evidence="2">R07B-5</strain>
    </source>
</reference>